<proteinExistence type="predicted"/>
<organism evidence="1 2">
    <name type="scientific">Sphingobium scionense</name>
    <dbReference type="NCBI Taxonomy" id="1404341"/>
    <lineage>
        <taxon>Bacteria</taxon>
        <taxon>Pseudomonadati</taxon>
        <taxon>Pseudomonadota</taxon>
        <taxon>Alphaproteobacteria</taxon>
        <taxon>Sphingomonadales</taxon>
        <taxon>Sphingomonadaceae</taxon>
        <taxon>Sphingobium</taxon>
    </lineage>
</organism>
<dbReference type="EMBL" id="JACIEU010000009">
    <property type="protein sequence ID" value="MBB4148630.1"/>
    <property type="molecule type" value="Genomic_DNA"/>
</dbReference>
<sequence>MSTVFRRTFASSPARDAHETWTAIVDLLTRACPVADREELIAVAGTAASTISDQAPRDVPIVVSCDGPRTRIYCLYDEDAVEGSDSNEDVLGYDPLKGDWAISLPCLTDDLGWVQSALARHSKRITARDVSDGLSADAGTKSDAAAGLTFDPAGFLGS</sequence>
<protein>
    <submittedName>
        <fullName evidence="1">Uncharacterized protein</fullName>
    </submittedName>
</protein>
<keyword evidence="2" id="KW-1185">Reference proteome</keyword>
<reference evidence="1 2" key="1">
    <citation type="submission" date="2020-08" db="EMBL/GenBank/DDBJ databases">
        <title>Genomic Encyclopedia of Type Strains, Phase IV (KMG-IV): sequencing the most valuable type-strain genomes for metagenomic binning, comparative biology and taxonomic classification.</title>
        <authorList>
            <person name="Goeker M."/>
        </authorList>
    </citation>
    <scope>NUCLEOTIDE SEQUENCE [LARGE SCALE GENOMIC DNA]</scope>
    <source>
        <strain evidence="1 2">DSM 19371</strain>
    </source>
</reference>
<name>A0A7W6PUP6_9SPHN</name>
<evidence type="ECO:0000313" key="1">
    <source>
        <dbReference type="EMBL" id="MBB4148630.1"/>
    </source>
</evidence>
<gene>
    <name evidence="1" type="ORF">GGQ90_002414</name>
</gene>
<dbReference type="RefSeq" id="WP_160984557.1">
    <property type="nucleotide sequence ID" value="NZ_JACIEU010000009.1"/>
</dbReference>
<accession>A0A7W6PUP6</accession>
<evidence type="ECO:0000313" key="2">
    <source>
        <dbReference type="Proteomes" id="UP000590524"/>
    </source>
</evidence>
<comment type="caution">
    <text evidence="1">The sequence shown here is derived from an EMBL/GenBank/DDBJ whole genome shotgun (WGS) entry which is preliminary data.</text>
</comment>
<dbReference type="Proteomes" id="UP000590524">
    <property type="component" value="Unassembled WGS sequence"/>
</dbReference>
<dbReference type="AlphaFoldDB" id="A0A7W6PUP6"/>